<comment type="similarity">
    <text evidence="1 7">Belongs to the universal ribosomal protein uS13 family.</text>
</comment>
<feature type="compositionally biased region" description="Basic residues" evidence="8">
    <location>
        <begin position="107"/>
        <end position="126"/>
    </location>
</feature>
<dbReference type="PROSITE" id="PS00646">
    <property type="entry name" value="RIBOSOMAL_S13_1"/>
    <property type="match status" value="1"/>
</dbReference>
<evidence type="ECO:0000256" key="1">
    <source>
        <dbReference type="ARBA" id="ARBA00008080"/>
    </source>
</evidence>
<dbReference type="InterPro" id="IPR027437">
    <property type="entry name" value="Rbsml_uS13_C"/>
</dbReference>
<dbReference type="HAMAP" id="MF_01315">
    <property type="entry name" value="Ribosomal_uS13"/>
    <property type="match status" value="1"/>
</dbReference>
<dbReference type="GO" id="GO:0019843">
    <property type="term" value="F:rRNA binding"/>
    <property type="evidence" value="ECO:0007669"/>
    <property type="project" value="UniProtKB-KW"/>
</dbReference>
<comment type="subunit">
    <text evidence="2">Part of the 30S ribosomal subunit.</text>
</comment>
<dbReference type="GO" id="GO:0003735">
    <property type="term" value="F:structural constituent of ribosome"/>
    <property type="evidence" value="ECO:0007669"/>
    <property type="project" value="InterPro"/>
</dbReference>
<dbReference type="GeneID" id="27983243"/>
<evidence type="ECO:0000256" key="3">
    <source>
        <dbReference type="ARBA" id="ARBA00022730"/>
    </source>
</evidence>
<organism evidence="9">
    <name type="scientific">Gastroclonium compressum</name>
    <name type="common">Red alga</name>
    <name type="synonym">Coeloseira compressa</name>
    <dbReference type="NCBI Taxonomy" id="1852973"/>
    <lineage>
        <taxon>Eukaryota</taxon>
        <taxon>Rhodophyta</taxon>
        <taxon>Florideophyceae</taxon>
        <taxon>Rhodymeniophycidae</taxon>
        <taxon>Rhodymeniales</taxon>
        <taxon>Champiaceae</taxon>
        <taxon>Coeloseira</taxon>
    </lineage>
</organism>
<dbReference type="PANTHER" id="PTHR10871:SF1">
    <property type="entry name" value="SMALL RIBOSOMAL SUBUNIT PROTEIN US13M"/>
    <property type="match status" value="1"/>
</dbReference>
<keyword evidence="4" id="KW-0694">RNA-binding</keyword>
<dbReference type="PROSITE" id="PS50159">
    <property type="entry name" value="RIBOSOMAL_S13_2"/>
    <property type="match status" value="1"/>
</dbReference>
<keyword evidence="3" id="KW-0699">rRNA-binding</keyword>
<dbReference type="SUPFAM" id="SSF46946">
    <property type="entry name" value="S13-like H2TH domain"/>
    <property type="match status" value="1"/>
</dbReference>
<dbReference type="GO" id="GO:0006412">
    <property type="term" value="P:translation"/>
    <property type="evidence" value="ECO:0007669"/>
    <property type="project" value="InterPro"/>
</dbReference>
<dbReference type="PANTHER" id="PTHR10871">
    <property type="entry name" value="30S RIBOSOMAL PROTEIN S13/40S RIBOSOMAL PROTEIN S18"/>
    <property type="match status" value="1"/>
</dbReference>
<keyword evidence="5 7" id="KW-0689">Ribosomal protein</keyword>
<evidence type="ECO:0000256" key="6">
    <source>
        <dbReference type="ARBA" id="ARBA00023274"/>
    </source>
</evidence>
<keyword evidence="6 7" id="KW-0687">Ribonucleoprotein</keyword>
<dbReference type="RefSeq" id="YP_009257591.1">
    <property type="nucleotide sequence ID" value="NC_030338.1"/>
</dbReference>
<reference evidence="9" key="2">
    <citation type="submission" date="2016-06" db="EMBL/GenBank/DDBJ databases">
        <title>Genomic and phylogenetic analysis of Gastroclonium compressum supports its reinstatement to Coeloseira (Champiaceae, Rhodophyta).</title>
        <authorList>
            <person name="Kilpatrick Z."/>
            <person name="Hughey J.R."/>
        </authorList>
    </citation>
    <scope>NUCLEOTIDE SEQUENCE</scope>
</reference>
<dbReference type="InterPro" id="IPR001892">
    <property type="entry name" value="Ribosomal_uS13"/>
</dbReference>
<dbReference type="AlphaFoldDB" id="A0A173G065"/>
<evidence type="ECO:0000256" key="8">
    <source>
        <dbReference type="SAM" id="MobiDB-lite"/>
    </source>
</evidence>
<reference evidence="9" key="1">
    <citation type="submission" date="2015-11" db="EMBL/GenBank/DDBJ databases">
        <authorList>
            <person name="Zhang Y."/>
            <person name="Guo Z."/>
        </authorList>
    </citation>
    <scope>NUCLEOTIDE SEQUENCE</scope>
</reference>
<dbReference type="NCBIfam" id="TIGR03631">
    <property type="entry name" value="uS13_bact"/>
    <property type="match status" value="1"/>
</dbReference>
<dbReference type="InterPro" id="IPR010979">
    <property type="entry name" value="Ribosomal_uS13-like_H2TH"/>
</dbReference>
<dbReference type="InterPro" id="IPR019980">
    <property type="entry name" value="Ribosomal_uS13_bac-type"/>
</dbReference>
<proteinExistence type="inferred from homology"/>
<dbReference type="GO" id="GO:0005829">
    <property type="term" value="C:cytosol"/>
    <property type="evidence" value="ECO:0007669"/>
    <property type="project" value="TreeGrafter"/>
</dbReference>
<feature type="region of interest" description="Disordered" evidence="8">
    <location>
        <begin position="93"/>
        <end position="126"/>
    </location>
</feature>
<dbReference type="EMBL" id="KU053957">
    <property type="protein sequence ID" value="ANH09674.1"/>
    <property type="molecule type" value="Genomic_DNA"/>
</dbReference>
<geneLocation type="plastid" evidence="9"/>
<evidence type="ECO:0000256" key="7">
    <source>
        <dbReference type="RuleBase" id="RU003830"/>
    </source>
</evidence>
<evidence type="ECO:0000313" key="9">
    <source>
        <dbReference type="EMBL" id="ANH09674.1"/>
    </source>
</evidence>
<dbReference type="PIRSF" id="PIRSF002134">
    <property type="entry name" value="Ribosomal_S13"/>
    <property type="match status" value="1"/>
</dbReference>
<name>A0A173G065_GASCM</name>
<dbReference type="FunFam" id="1.10.8.50:FF:000001">
    <property type="entry name" value="30S ribosomal protein S13"/>
    <property type="match status" value="1"/>
</dbReference>
<dbReference type="InterPro" id="IPR018269">
    <property type="entry name" value="Ribosomal_uS13_CS"/>
</dbReference>
<evidence type="ECO:0000256" key="4">
    <source>
        <dbReference type="ARBA" id="ARBA00022884"/>
    </source>
</evidence>
<evidence type="ECO:0000256" key="2">
    <source>
        <dbReference type="ARBA" id="ARBA00011458"/>
    </source>
</evidence>
<protein>
    <submittedName>
        <fullName evidence="9">30S ribosomal protein S13</fullName>
    </submittedName>
</protein>
<keyword evidence="9" id="KW-0934">Plastid</keyword>
<accession>A0A173G065</accession>
<dbReference type="Gene3D" id="4.10.910.10">
    <property type="entry name" value="30s ribosomal protein s13, domain 2"/>
    <property type="match status" value="1"/>
</dbReference>
<sequence length="126" mass="14633">MARIVGVDLPRNKRIEIGLTYIYGIGLSRSQEILNQIKLNTNIKVKDLDDEQIILIRQILNNKYQLEGDLKRLESLNIKRLMEINSYKGKRHRLGLPLRGQNTRTNARTRRGIKKTMAGKKKAPRK</sequence>
<dbReference type="GO" id="GO:0015935">
    <property type="term" value="C:small ribosomal subunit"/>
    <property type="evidence" value="ECO:0007669"/>
    <property type="project" value="TreeGrafter"/>
</dbReference>
<evidence type="ECO:0000256" key="5">
    <source>
        <dbReference type="ARBA" id="ARBA00022980"/>
    </source>
</evidence>
<gene>
    <name evidence="9" type="primary">rps13</name>
</gene>
<dbReference type="Gene3D" id="1.10.8.50">
    <property type="match status" value="1"/>
</dbReference>
<dbReference type="Pfam" id="PF00416">
    <property type="entry name" value="Ribosomal_S13"/>
    <property type="match status" value="1"/>
</dbReference>